<reference evidence="2" key="1">
    <citation type="submission" date="2020-06" db="EMBL/GenBank/DDBJ databases">
        <authorList>
            <person name="Li T."/>
            <person name="Hu X."/>
            <person name="Zhang T."/>
            <person name="Song X."/>
            <person name="Zhang H."/>
            <person name="Dai N."/>
            <person name="Sheng W."/>
            <person name="Hou X."/>
            <person name="Wei L."/>
        </authorList>
    </citation>
    <scope>NUCLEOTIDE SEQUENCE</scope>
    <source>
        <strain evidence="2">KEN1</strain>
        <tissue evidence="2">Leaf</tissue>
    </source>
</reference>
<evidence type="ECO:0008006" key="3">
    <source>
        <dbReference type="Google" id="ProtNLM"/>
    </source>
</evidence>
<feature type="compositionally biased region" description="Basic and acidic residues" evidence="1">
    <location>
        <begin position="178"/>
        <end position="188"/>
    </location>
</feature>
<name>A0AAW2U1F4_9LAMI</name>
<feature type="region of interest" description="Disordered" evidence="1">
    <location>
        <begin position="164"/>
        <end position="188"/>
    </location>
</feature>
<dbReference type="AlphaFoldDB" id="A0AAW2U1F4"/>
<dbReference type="PANTHER" id="PTHR31286">
    <property type="entry name" value="GLYCINE-RICH CELL WALL STRUCTURAL PROTEIN 1.8-LIKE"/>
    <property type="match status" value="1"/>
</dbReference>
<proteinExistence type="predicted"/>
<gene>
    <name evidence="2" type="ORF">Slati_3673000</name>
</gene>
<organism evidence="2">
    <name type="scientific">Sesamum latifolium</name>
    <dbReference type="NCBI Taxonomy" id="2727402"/>
    <lineage>
        <taxon>Eukaryota</taxon>
        <taxon>Viridiplantae</taxon>
        <taxon>Streptophyta</taxon>
        <taxon>Embryophyta</taxon>
        <taxon>Tracheophyta</taxon>
        <taxon>Spermatophyta</taxon>
        <taxon>Magnoliopsida</taxon>
        <taxon>eudicotyledons</taxon>
        <taxon>Gunneridae</taxon>
        <taxon>Pentapetalae</taxon>
        <taxon>asterids</taxon>
        <taxon>lamiids</taxon>
        <taxon>Lamiales</taxon>
        <taxon>Pedaliaceae</taxon>
        <taxon>Sesamum</taxon>
    </lineage>
</organism>
<evidence type="ECO:0000256" key="1">
    <source>
        <dbReference type="SAM" id="MobiDB-lite"/>
    </source>
</evidence>
<comment type="caution">
    <text evidence="2">The sequence shown here is derived from an EMBL/GenBank/DDBJ whole genome shotgun (WGS) entry which is preliminary data.</text>
</comment>
<dbReference type="InterPro" id="IPR040256">
    <property type="entry name" value="At4g02000-like"/>
</dbReference>
<dbReference type="PANTHER" id="PTHR31286:SF180">
    <property type="entry name" value="OS10G0362600 PROTEIN"/>
    <property type="match status" value="1"/>
</dbReference>
<feature type="region of interest" description="Disordered" evidence="1">
    <location>
        <begin position="121"/>
        <end position="142"/>
    </location>
</feature>
<accession>A0AAW2U1F4</accession>
<evidence type="ECO:0000313" key="2">
    <source>
        <dbReference type="EMBL" id="KAL0410833.1"/>
    </source>
</evidence>
<protein>
    <recommendedName>
        <fullName evidence="3">Zinc knuckle CX2CX4HX4C domain-containing protein</fullName>
    </recommendedName>
</protein>
<dbReference type="EMBL" id="JACGWN010000013">
    <property type="protein sequence ID" value="KAL0410833.1"/>
    <property type="molecule type" value="Genomic_DNA"/>
</dbReference>
<sequence length="311" mass="34808">MNVSTATLVQPSVARVCVEINLLEPLQTEIGLGFGTEMFIQPLLYERLPKYCGTCRYLGHDEEECYEKHKMKPVRLVDGQGASATATAPAREDPRVKLDAQWERRDLNNRKRGKHVVFEVSEARSHPEASASGSKRDGEEMHDEEFCNDALETVMKEVRKSMGVVDGGKEGPSYDLHSTPEDVHQEGRTRSEMGRTVHEESAFEPEVQGLVGPAEMRLDIMQATAMAHDELPRCVQNTSDQDFSYLAAEAEDVIIVPTGEGVIRQMRKRGLGGWHATGVVDPWGMSLRVSRFLQFVGRRYPLHVESSRGVQ</sequence>
<reference evidence="2" key="2">
    <citation type="journal article" date="2024" name="Plant">
        <title>Genomic evolution and insights into agronomic trait innovations of Sesamum species.</title>
        <authorList>
            <person name="Miao H."/>
            <person name="Wang L."/>
            <person name="Qu L."/>
            <person name="Liu H."/>
            <person name="Sun Y."/>
            <person name="Le M."/>
            <person name="Wang Q."/>
            <person name="Wei S."/>
            <person name="Zheng Y."/>
            <person name="Lin W."/>
            <person name="Duan Y."/>
            <person name="Cao H."/>
            <person name="Xiong S."/>
            <person name="Wang X."/>
            <person name="Wei L."/>
            <person name="Li C."/>
            <person name="Ma Q."/>
            <person name="Ju M."/>
            <person name="Zhao R."/>
            <person name="Li G."/>
            <person name="Mu C."/>
            <person name="Tian Q."/>
            <person name="Mei H."/>
            <person name="Zhang T."/>
            <person name="Gao T."/>
            <person name="Zhang H."/>
        </authorList>
    </citation>
    <scope>NUCLEOTIDE SEQUENCE</scope>
    <source>
        <strain evidence="2">KEN1</strain>
    </source>
</reference>